<dbReference type="AlphaFoldDB" id="A0A5N6BM15"/>
<dbReference type="Proteomes" id="UP000313066">
    <property type="component" value="Unassembled WGS sequence"/>
</dbReference>
<proteinExistence type="predicted"/>
<protein>
    <submittedName>
        <fullName evidence="1">Uncharacterized protein</fullName>
    </submittedName>
</protein>
<sequence>MFCAYGRDLGTLEELGTLMAAIATDADRMRRLVATAEADGFEFDD</sequence>
<name>A0A5N6BM15_9ACTN</name>
<organism evidence="1 2">
    <name type="scientific">Microbispora catharanthi</name>
    <dbReference type="NCBI Taxonomy" id="1712871"/>
    <lineage>
        <taxon>Bacteria</taxon>
        <taxon>Bacillati</taxon>
        <taxon>Actinomycetota</taxon>
        <taxon>Actinomycetes</taxon>
        <taxon>Streptosporangiales</taxon>
        <taxon>Streptosporangiaceae</taxon>
        <taxon>Microbispora</taxon>
    </lineage>
</organism>
<keyword evidence="2" id="KW-1185">Reference proteome</keyword>
<evidence type="ECO:0000313" key="2">
    <source>
        <dbReference type="Proteomes" id="UP000313066"/>
    </source>
</evidence>
<accession>A0A5N6BM15</accession>
<evidence type="ECO:0000313" key="1">
    <source>
        <dbReference type="EMBL" id="KAB8180879.1"/>
    </source>
</evidence>
<reference evidence="1 2" key="1">
    <citation type="submission" date="2019-10" db="EMBL/GenBank/DDBJ databases">
        <title>Nonomuraea sp. nov., isolated from Phyllanthus amarus.</title>
        <authorList>
            <person name="Klykleung N."/>
            <person name="Tanasupawat S."/>
        </authorList>
    </citation>
    <scope>NUCLEOTIDE SEQUENCE [LARGE SCALE GENOMIC DNA]</scope>
    <source>
        <strain evidence="1 2">CR1-09</strain>
    </source>
</reference>
<gene>
    <name evidence="1" type="ORF">FH610_031810</name>
</gene>
<dbReference type="EMBL" id="VDMA02000020">
    <property type="protein sequence ID" value="KAB8180879.1"/>
    <property type="molecule type" value="Genomic_DNA"/>
</dbReference>
<comment type="caution">
    <text evidence="1">The sequence shown here is derived from an EMBL/GenBank/DDBJ whole genome shotgun (WGS) entry which is preliminary data.</text>
</comment>